<evidence type="ECO:0000313" key="3">
    <source>
        <dbReference type="Proteomes" id="UP000092460"/>
    </source>
</evidence>
<dbReference type="Proteomes" id="UP000092460">
    <property type="component" value="Unassembled WGS sequence"/>
</dbReference>
<protein>
    <submittedName>
        <fullName evidence="2">Uncharacterized protein</fullName>
    </submittedName>
</protein>
<evidence type="ECO:0000256" key="1">
    <source>
        <dbReference type="SAM" id="Phobius"/>
    </source>
</evidence>
<reference evidence="3" key="1">
    <citation type="submission" date="2015-01" db="EMBL/GenBank/DDBJ databases">
        <authorList>
            <person name="Aksoy S."/>
            <person name="Warren W."/>
            <person name="Wilson R.K."/>
        </authorList>
    </citation>
    <scope>NUCLEOTIDE SEQUENCE [LARGE SCALE GENOMIC DNA]</scope>
    <source>
        <strain evidence="3">IAEA</strain>
    </source>
</reference>
<name>A0A1B0BUS7_9MUSC</name>
<feature type="transmembrane region" description="Helical" evidence="1">
    <location>
        <begin position="978"/>
        <end position="996"/>
    </location>
</feature>
<keyword evidence="1" id="KW-1133">Transmembrane helix</keyword>
<dbReference type="PANTHER" id="PTHR13374:SF3">
    <property type="entry name" value="DET1 HOMOLOG"/>
    <property type="match status" value="1"/>
</dbReference>
<dbReference type="GO" id="GO:0016567">
    <property type="term" value="P:protein ubiquitination"/>
    <property type="evidence" value="ECO:0007669"/>
    <property type="project" value="TreeGrafter"/>
</dbReference>
<dbReference type="STRING" id="67801.A0A1B0BUS7"/>
<evidence type="ECO:0000313" key="2">
    <source>
        <dbReference type="EnsemblMetazoa" id="GPPI041118-PA"/>
    </source>
</evidence>
<dbReference type="InterPro" id="IPR019138">
    <property type="entry name" value="De-etiolated_protein_1_Det1"/>
</dbReference>
<dbReference type="VEuPathDB" id="VectorBase:GPPI041118"/>
<dbReference type="EMBL" id="JXJN01020904">
    <property type="status" value="NOT_ANNOTATED_CDS"/>
    <property type="molecule type" value="Genomic_DNA"/>
</dbReference>
<dbReference type="GO" id="GO:0031625">
    <property type="term" value="F:ubiquitin protein ligase binding"/>
    <property type="evidence" value="ECO:0007669"/>
    <property type="project" value="TreeGrafter"/>
</dbReference>
<dbReference type="Pfam" id="PF09737">
    <property type="entry name" value="Det1"/>
    <property type="match status" value="1"/>
</dbReference>
<keyword evidence="1" id="KW-0472">Membrane</keyword>
<proteinExistence type="predicted"/>
<dbReference type="AlphaFoldDB" id="A0A1B0BUS7"/>
<dbReference type="PANTHER" id="PTHR13374">
    <property type="entry name" value="DET1 HOMOLOG DE-ETIOLATED-1 HOMOLOG"/>
    <property type="match status" value="1"/>
</dbReference>
<dbReference type="GO" id="GO:0031461">
    <property type="term" value="C:cullin-RING ubiquitin ligase complex"/>
    <property type="evidence" value="ECO:0007669"/>
    <property type="project" value="TreeGrafter"/>
</dbReference>
<reference evidence="2" key="2">
    <citation type="submission" date="2020-05" db="UniProtKB">
        <authorList>
            <consortium name="EnsemblMetazoa"/>
        </authorList>
    </citation>
    <scope>IDENTIFICATION</scope>
    <source>
        <strain evidence="2">IAEA</strain>
    </source>
</reference>
<dbReference type="GO" id="GO:0032436">
    <property type="term" value="P:positive regulation of proteasomal ubiquitin-dependent protein catabolic process"/>
    <property type="evidence" value="ECO:0007669"/>
    <property type="project" value="TreeGrafter"/>
</dbReference>
<dbReference type="EnsemblMetazoa" id="GPPI041118-RA">
    <property type="protein sequence ID" value="GPPI041118-PA"/>
    <property type="gene ID" value="GPPI041118"/>
</dbReference>
<keyword evidence="1" id="KW-0812">Transmembrane</keyword>
<keyword evidence="3" id="KW-1185">Reference proteome</keyword>
<organism evidence="2 3">
    <name type="scientific">Glossina palpalis gambiensis</name>
    <dbReference type="NCBI Taxonomy" id="67801"/>
    <lineage>
        <taxon>Eukaryota</taxon>
        <taxon>Metazoa</taxon>
        <taxon>Ecdysozoa</taxon>
        <taxon>Arthropoda</taxon>
        <taxon>Hexapoda</taxon>
        <taxon>Insecta</taxon>
        <taxon>Pterygota</taxon>
        <taxon>Neoptera</taxon>
        <taxon>Endopterygota</taxon>
        <taxon>Diptera</taxon>
        <taxon>Brachycera</taxon>
        <taxon>Muscomorpha</taxon>
        <taxon>Hippoboscoidea</taxon>
        <taxon>Glossinidae</taxon>
        <taxon>Glossina</taxon>
    </lineage>
</organism>
<dbReference type="GO" id="GO:1990756">
    <property type="term" value="F:ubiquitin-like ligase-substrate adaptor activity"/>
    <property type="evidence" value="ECO:0007669"/>
    <property type="project" value="TreeGrafter"/>
</dbReference>
<accession>A0A1B0BUS7</accession>
<sequence>MISQNLYHHLINRASGWHPRGQRHPSASQYLNYQREFYKSITPSLTVQNVDKPLVYLRKFTPDGQLLLGFSYDQCHLEVFKYQGVGYVMDLLLTQQGECVTASDSSLYSLHIRQCIFERMLKRVYSLRLVKQSGPFKSHINREFSAFFRDGTFVLLAAVSESYSSFDSFKRLVEYADLWDDIDHFNYTFFLVNLKSGIVSDKLIYNDDSLMLSHNRSVSVYEHTLAILSNCRQCIDLTQIDSNGKFKRLFTLGPFGSDLDRERILSTQQPSSCVYHISTESFDTLPLSHLKQKILSYMYRNIMETEDKSIRLKKLKDFYFNFSHVERMLISKMQLLDNNNIFMRYESRPTLLTEERSSADTLNKNKISFPLYVIYNISEQTILKIFPKNSVQLLYILRNFCDDFRNVRSLQNQLPSSSPNNNVYFRAAFDLATSSIPGGQLEAASRFNSTLPITSQSFSTSPYLDYSLFNYDDRLISAWERPKVNILTPICFRDRIANDIKFRLFLETSFKNEGQRATEDSGLRMSQRELVTFIFHPYEPFIISIQKVCRGYTINFHIYNKRSRFKVQIPYNINAFIRTLLTVRDAFKKLGAGLAHTALTLCVWSAEELGCKQAAKTMRRLLAREKAAKEDIRLAKEKFYGFEKGEKTKTMEHQSVLVFAARSLLTPFNVLLNNYPRTTSQQKMGPVLEENIKAAEEMGLDVRAAVCDRNRANIPHTRIFQNNVYNRKRADGSTHCIRLLYHYPHLVKAILNKMGEYKNHFDVNVLSIVSEMRPRSSSCWQRRGCMPAYSKTLGLALSRQTMSDVQFAALQAAIDNEEFEDNDGKAQNVCDLTTIITKFTNVFHRETISIDIWTELKKELKDIEDYLQKKLIGQDLINTTNTTCIPNLVNSKKSICNIVNSQHFPITDESSPGVIIVNEFSGTLEVETEQQLLNGTFLLMPEEKKRKRLVSLQMLDELQINNTRLISQLQTEPFIHQYSTWGFVIGITIMIIILAYKSRKNSSKTIIYPSAFHLTLISLNASYEL</sequence>
<dbReference type="GO" id="GO:0005634">
    <property type="term" value="C:nucleus"/>
    <property type="evidence" value="ECO:0007669"/>
    <property type="project" value="TreeGrafter"/>
</dbReference>